<feature type="domain" description="DEAD-box RNA helicase Q" evidence="10">
    <location>
        <begin position="2"/>
        <end position="30"/>
    </location>
</feature>
<dbReference type="Proteomes" id="UP001597120">
    <property type="component" value="Unassembled WGS sequence"/>
</dbReference>
<evidence type="ECO:0000259" key="9">
    <source>
        <dbReference type="PROSITE" id="PS51194"/>
    </source>
</evidence>
<comment type="similarity">
    <text evidence="5">Belongs to the DEAD box helicase family.</text>
</comment>
<dbReference type="InterPro" id="IPR027417">
    <property type="entry name" value="P-loop_NTPase"/>
</dbReference>
<evidence type="ECO:0000256" key="6">
    <source>
        <dbReference type="PROSITE-ProRule" id="PRU00552"/>
    </source>
</evidence>
<dbReference type="PROSITE" id="PS51195">
    <property type="entry name" value="Q_MOTIF"/>
    <property type="match status" value="1"/>
</dbReference>
<dbReference type="CDD" id="cd18787">
    <property type="entry name" value="SF2_C_DEAD"/>
    <property type="match status" value="1"/>
</dbReference>
<dbReference type="GO" id="GO:0016787">
    <property type="term" value="F:hydrolase activity"/>
    <property type="evidence" value="ECO:0007669"/>
    <property type="project" value="UniProtKB-KW"/>
</dbReference>
<dbReference type="Gene3D" id="3.40.50.300">
    <property type="entry name" value="P-loop containing nucleotide triphosphate hydrolases"/>
    <property type="match status" value="2"/>
</dbReference>
<dbReference type="SMART" id="SM00487">
    <property type="entry name" value="DEXDc"/>
    <property type="match status" value="1"/>
</dbReference>
<reference evidence="12" key="1">
    <citation type="journal article" date="2019" name="Int. J. Syst. Evol. Microbiol.">
        <title>The Global Catalogue of Microorganisms (GCM) 10K type strain sequencing project: providing services to taxonomists for standard genome sequencing and annotation.</title>
        <authorList>
            <consortium name="The Broad Institute Genomics Platform"/>
            <consortium name="The Broad Institute Genome Sequencing Center for Infectious Disease"/>
            <person name="Wu L."/>
            <person name="Ma J."/>
        </authorList>
    </citation>
    <scope>NUCLEOTIDE SEQUENCE [LARGE SCALE GENOMIC DNA]</scope>
    <source>
        <strain evidence="12">CCUG 57263</strain>
    </source>
</reference>
<dbReference type="PANTHER" id="PTHR47959:SF1">
    <property type="entry name" value="ATP-DEPENDENT RNA HELICASE DBPA"/>
    <property type="match status" value="1"/>
</dbReference>
<evidence type="ECO:0000313" key="12">
    <source>
        <dbReference type="Proteomes" id="UP001597120"/>
    </source>
</evidence>
<evidence type="ECO:0000256" key="3">
    <source>
        <dbReference type="ARBA" id="ARBA00022806"/>
    </source>
</evidence>
<keyword evidence="3 11" id="KW-0347">Helicase</keyword>
<feature type="domain" description="Helicase ATP-binding" evidence="8">
    <location>
        <begin position="33"/>
        <end position="204"/>
    </location>
</feature>
<evidence type="ECO:0000259" key="10">
    <source>
        <dbReference type="PROSITE" id="PS51195"/>
    </source>
</evidence>
<protein>
    <submittedName>
        <fullName evidence="11">DEAD/DEAH box helicase</fullName>
        <ecNumber evidence="11">3.6.4.-</ecNumber>
    </submittedName>
</protein>
<dbReference type="CDD" id="cd00268">
    <property type="entry name" value="DEADc"/>
    <property type="match status" value="1"/>
</dbReference>
<feature type="region of interest" description="Disordered" evidence="7">
    <location>
        <begin position="366"/>
        <end position="467"/>
    </location>
</feature>
<dbReference type="InterPro" id="IPR001650">
    <property type="entry name" value="Helicase_C-like"/>
</dbReference>
<sequence>MSKFEQLGIGAEWCAILRANGIGQPTPIQERAIPVLLSGRDVIARAQTGTGKTLAFLLPILQRLNPEAEGVQALIMTPTRELALQITSEVNKLLVHQDRSSVLCVYGGQDVERQLRKLQGNISIIVATPGRLLDHLRRGTVQLSSVSMFVLDEADQMLHIGFLNEVEDIIRQLPAHRQTMLFSATMPESVRRLASRYMREPVSVQVEDRQITVKEIRQSVVETTDRGKLAALRQLIDQYRPYLAIVFCRTKRRVSKLNAELQQYGYATDELHGDLSQAKREQVMERFREAKLQLLIATDVAARGLDVEGVTHVFNYDIPPDTESYIHRIGRTGRAGGQGVAVTLVTPKDRAALLAIERGVRMPIRRTSLDAAERQEGRNAGRSDRKPQAGGQEDRERPVSKGRLRSGRQRKDPGAGGAKAARSDGHPGKRAKADTGLSRSRKPGSSRTEARGGAGGRPRTAGKRGRR</sequence>
<dbReference type="InterPro" id="IPR014001">
    <property type="entry name" value="Helicase_ATP-bd"/>
</dbReference>
<evidence type="ECO:0000313" key="11">
    <source>
        <dbReference type="EMBL" id="MFD0871942.1"/>
    </source>
</evidence>
<accession>A0ABW3DEP3</accession>
<evidence type="ECO:0000256" key="2">
    <source>
        <dbReference type="ARBA" id="ARBA00022801"/>
    </source>
</evidence>
<evidence type="ECO:0000256" key="4">
    <source>
        <dbReference type="ARBA" id="ARBA00022840"/>
    </source>
</evidence>
<dbReference type="RefSeq" id="WP_379291180.1">
    <property type="nucleotide sequence ID" value="NZ_JBHTIU010000094.1"/>
</dbReference>
<gene>
    <name evidence="11" type="ORF">ACFQ03_22695</name>
</gene>
<keyword evidence="2 11" id="KW-0378">Hydrolase</keyword>
<dbReference type="PROSITE" id="PS51194">
    <property type="entry name" value="HELICASE_CTER"/>
    <property type="match status" value="1"/>
</dbReference>
<dbReference type="GO" id="GO:0004386">
    <property type="term" value="F:helicase activity"/>
    <property type="evidence" value="ECO:0007669"/>
    <property type="project" value="UniProtKB-KW"/>
</dbReference>
<evidence type="ECO:0000256" key="5">
    <source>
        <dbReference type="ARBA" id="ARBA00038437"/>
    </source>
</evidence>
<keyword evidence="1" id="KW-0547">Nucleotide-binding</keyword>
<comment type="caution">
    <text evidence="11">The sequence shown here is derived from an EMBL/GenBank/DDBJ whole genome shotgun (WGS) entry which is preliminary data.</text>
</comment>
<dbReference type="EC" id="3.6.4.-" evidence="11"/>
<evidence type="ECO:0000259" key="8">
    <source>
        <dbReference type="PROSITE" id="PS51192"/>
    </source>
</evidence>
<dbReference type="EMBL" id="JBHTIU010000094">
    <property type="protein sequence ID" value="MFD0871942.1"/>
    <property type="molecule type" value="Genomic_DNA"/>
</dbReference>
<dbReference type="InterPro" id="IPR044742">
    <property type="entry name" value="DEAD/DEAH_RhlB"/>
</dbReference>
<organism evidence="11 12">
    <name type="scientific">Paenibacillus residui</name>
    <dbReference type="NCBI Taxonomy" id="629724"/>
    <lineage>
        <taxon>Bacteria</taxon>
        <taxon>Bacillati</taxon>
        <taxon>Bacillota</taxon>
        <taxon>Bacilli</taxon>
        <taxon>Bacillales</taxon>
        <taxon>Paenibacillaceae</taxon>
        <taxon>Paenibacillus</taxon>
    </lineage>
</organism>
<dbReference type="SUPFAM" id="SSF52540">
    <property type="entry name" value="P-loop containing nucleoside triphosphate hydrolases"/>
    <property type="match status" value="1"/>
</dbReference>
<dbReference type="Pfam" id="PF00271">
    <property type="entry name" value="Helicase_C"/>
    <property type="match status" value="1"/>
</dbReference>
<dbReference type="PANTHER" id="PTHR47959">
    <property type="entry name" value="ATP-DEPENDENT RNA HELICASE RHLE-RELATED"/>
    <property type="match status" value="1"/>
</dbReference>
<evidence type="ECO:0000256" key="1">
    <source>
        <dbReference type="ARBA" id="ARBA00022741"/>
    </source>
</evidence>
<keyword evidence="12" id="KW-1185">Reference proteome</keyword>
<keyword evidence="4" id="KW-0067">ATP-binding</keyword>
<feature type="compositionally biased region" description="Basic and acidic residues" evidence="7">
    <location>
        <begin position="367"/>
        <end position="399"/>
    </location>
</feature>
<proteinExistence type="inferred from homology"/>
<name>A0ABW3DEP3_9BACL</name>
<dbReference type="Pfam" id="PF00270">
    <property type="entry name" value="DEAD"/>
    <property type="match status" value="1"/>
</dbReference>
<dbReference type="PROSITE" id="PS51192">
    <property type="entry name" value="HELICASE_ATP_BIND_1"/>
    <property type="match status" value="1"/>
</dbReference>
<dbReference type="InterPro" id="IPR050079">
    <property type="entry name" value="DEAD_box_RNA_helicase"/>
</dbReference>
<feature type="short sequence motif" description="Q motif" evidence="6">
    <location>
        <begin position="2"/>
        <end position="30"/>
    </location>
</feature>
<feature type="compositionally biased region" description="Basic and acidic residues" evidence="7">
    <location>
        <begin position="421"/>
        <end position="433"/>
    </location>
</feature>
<dbReference type="SMART" id="SM00490">
    <property type="entry name" value="HELICc"/>
    <property type="match status" value="1"/>
</dbReference>
<dbReference type="InterPro" id="IPR014014">
    <property type="entry name" value="RNA_helicase_DEAD_Q_motif"/>
</dbReference>
<dbReference type="InterPro" id="IPR011545">
    <property type="entry name" value="DEAD/DEAH_box_helicase_dom"/>
</dbReference>
<evidence type="ECO:0000256" key="7">
    <source>
        <dbReference type="SAM" id="MobiDB-lite"/>
    </source>
</evidence>
<feature type="domain" description="Helicase C-terminal" evidence="9">
    <location>
        <begin position="231"/>
        <end position="377"/>
    </location>
</feature>